<name>A0ACC2CD70_DIPCM</name>
<evidence type="ECO:0000313" key="2">
    <source>
        <dbReference type="Proteomes" id="UP001162992"/>
    </source>
</evidence>
<keyword evidence="2" id="KW-1185">Reference proteome</keyword>
<proteinExistence type="predicted"/>
<dbReference type="EMBL" id="CM055102">
    <property type="protein sequence ID" value="KAJ7539916.1"/>
    <property type="molecule type" value="Genomic_DNA"/>
</dbReference>
<reference evidence="2" key="1">
    <citation type="journal article" date="2024" name="Proc. Natl. Acad. Sci. U.S.A.">
        <title>Extraordinary preservation of gene collinearity over three hundred million years revealed in homosporous lycophytes.</title>
        <authorList>
            <person name="Li C."/>
            <person name="Wickell D."/>
            <person name="Kuo L.Y."/>
            <person name="Chen X."/>
            <person name="Nie B."/>
            <person name="Liao X."/>
            <person name="Peng D."/>
            <person name="Ji J."/>
            <person name="Jenkins J."/>
            <person name="Williams M."/>
            <person name="Shu S."/>
            <person name="Plott C."/>
            <person name="Barry K."/>
            <person name="Rajasekar S."/>
            <person name="Grimwood J."/>
            <person name="Han X."/>
            <person name="Sun S."/>
            <person name="Hou Z."/>
            <person name="He W."/>
            <person name="Dai G."/>
            <person name="Sun C."/>
            <person name="Schmutz J."/>
            <person name="Leebens-Mack J.H."/>
            <person name="Li F.W."/>
            <person name="Wang L."/>
        </authorList>
    </citation>
    <scope>NUCLEOTIDE SEQUENCE [LARGE SCALE GENOMIC DNA]</scope>
    <source>
        <strain evidence="2">cv. PW_Plant_1</strain>
    </source>
</reference>
<protein>
    <submittedName>
        <fullName evidence="1">Uncharacterized protein</fullName>
    </submittedName>
</protein>
<organism evidence="1 2">
    <name type="scientific">Diphasiastrum complanatum</name>
    <name type="common">Issler's clubmoss</name>
    <name type="synonym">Lycopodium complanatum</name>
    <dbReference type="NCBI Taxonomy" id="34168"/>
    <lineage>
        <taxon>Eukaryota</taxon>
        <taxon>Viridiplantae</taxon>
        <taxon>Streptophyta</taxon>
        <taxon>Embryophyta</taxon>
        <taxon>Tracheophyta</taxon>
        <taxon>Lycopodiopsida</taxon>
        <taxon>Lycopodiales</taxon>
        <taxon>Lycopodiaceae</taxon>
        <taxon>Lycopodioideae</taxon>
        <taxon>Diphasiastrum</taxon>
    </lineage>
</organism>
<comment type="caution">
    <text evidence="1">The sequence shown here is derived from an EMBL/GenBank/DDBJ whole genome shotgun (WGS) entry which is preliminary data.</text>
</comment>
<dbReference type="Proteomes" id="UP001162992">
    <property type="component" value="Chromosome 11"/>
</dbReference>
<sequence>MKASVKIRGDGESPLLRAKLPLTSLGLPLLSKLSMGMGSTPDLAIHLATFFQAGPSCAISYSPNHSLTPFSFTLKTGFGLWGSPAKAPLIMTARFNFPTTDGSAPSFSLHFKPRAGDFGLCKEARSEGMGDTVEDWHGKIGLGLGFKENEDPVVGSKANGLLMDADAAEGAQAQTRVIMAEHFRPVNTHTDVMFGSKPVSQDSDLIFGSKTLSTDSAVLSGYKPVSKDSDLVLGSKPISTDSDVIIGSNYRFKVEGKARHNNVIRDGGYKAESVKDHGSDKGSDDGCVIVGVPDKRDGFEEDLNKGYRKEDTEVVWHERGDNTQKQGFYNNLKQELNSNLKGWNLRVHSSVPIGRLAIATVRWRLGFPSSMEDSMLRFPQGLSVLRLPLLVMDKISFESARHSEKHLGSSSSYGSGEIRRTGDSLVDPSEGNKELRCVADTCFSIRRQMQLIHVENQVLKRTMEDMRSEMDCIRNPRSDFIQEEKMLDAQGNKALGTAENTVKKTKHMQNNSLWQSDELAKSDQLSERKKTEATAIPKAAGHKRVKDPSSSSTQISEELKHGILSARGG</sequence>
<accession>A0ACC2CD70</accession>
<evidence type="ECO:0000313" key="1">
    <source>
        <dbReference type="EMBL" id="KAJ7539916.1"/>
    </source>
</evidence>
<gene>
    <name evidence="1" type="ORF">O6H91_11G115100</name>
</gene>